<dbReference type="EMBL" id="QGGP01000002">
    <property type="protein sequence ID" value="PWK19514.1"/>
    <property type="molecule type" value="Genomic_DNA"/>
</dbReference>
<evidence type="ECO:0000256" key="4">
    <source>
        <dbReference type="SAM" id="SignalP"/>
    </source>
</evidence>
<reference evidence="6 7" key="1">
    <citation type="submission" date="2018-05" db="EMBL/GenBank/DDBJ databases">
        <title>Genomic Encyclopedia of Archaeal and Bacterial Type Strains, Phase II (KMG-II): from individual species to whole genera.</title>
        <authorList>
            <person name="Goeker M."/>
        </authorList>
    </citation>
    <scope>NUCLEOTIDE SEQUENCE [LARGE SCALE GENOMIC DNA]</scope>
    <source>
        <strain evidence="6 7">DSM 22637</strain>
    </source>
</reference>
<proteinExistence type="predicted"/>
<keyword evidence="2 4" id="KW-0732">Signal</keyword>
<keyword evidence="3" id="KW-0378">Hydrolase</keyword>
<comment type="caution">
    <text evidence="6">The sequence shown here is derived from an EMBL/GenBank/DDBJ whole genome shotgun (WGS) entry which is preliminary data.</text>
</comment>
<sequence>MKKITFLLFACVAFCWQANAQFTESFDTEIPTTWTILNEDGGTYTWTHQTQYPQAGAGHARIHWETAAHNDFLITPQFSVTANVSDRISFFAGIDGTFWTETFDVRVSTTGTAAGDFTTIASETATTDADGNYTKYTYDLSAYNGMNVYVAIVATDTDRFYLYVDEFVNDGVPTCTPGVANATIIEDCNSSSYTIEVVVTNVGDATTITDGVTSLAFTGTVTFGPYAFGVDTTLDVVHSDGACDFTLGTYTMNACPTQNDECANAIDLDAYANSDGSCTLTYVGSNIGATFSAAEGAPSATCVDGSATPADIWFTYTVPASGTFDFEFITNPGFSSIVELYTGTCGSLTAWTPVNCANSASRTFSGLTPASTVYLRVWDYGSDDEGTLELCVNYVNCSATVVDSSTVVPDCGNDQFSVDLVVSSVNDGTFVTDGLGGSFAVVAGTVTAGPYADASTVTLTVEHSDGACDYSLGDFSNTCGPSENCGAYSSSPGSAITTGTPVNDIITVSGTGPQVLLDLNVIVKINHTFLGDLEITLTSPTGTVVDLMFDQCLGNDNMDIEFDDDGVAIVCGTPTIGTFTLSNTTGALLADFDDETFDGDWTLTVVDDAGGDDGTLIQWCLVPALYNLGIEELSPDNFSYYPNPVNENLTLKAQKNIENVAIYNMLGQEVLRTAPNTLDSDIDMSNLQPGTYFVKVTVENATKTIKVIKK</sequence>
<evidence type="ECO:0000313" key="6">
    <source>
        <dbReference type="EMBL" id="PWK19514.1"/>
    </source>
</evidence>
<evidence type="ECO:0000259" key="5">
    <source>
        <dbReference type="PROSITE" id="PS51829"/>
    </source>
</evidence>
<dbReference type="SUPFAM" id="SSF49785">
    <property type="entry name" value="Galactose-binding domain-like"/>
    <property type="match status" value="1"/>
</dbReference>
<dbReference type="GO" id="GO:0006508">
    <property type="term" value="P:proteolysis"/>
    <property type="evidence" value="ECO:0007669"/>
    <property type="project" value="UniProtKB-KW"/>
</dbReference>
<dbReference type="NCBIfam" id="NF038128">
    <property type="entry name" value="choice_anch_J"/>
    <property type="match status" value="1"/>
</dbReference>
<dbReference type="InterPro" id="IPR011628">
    <property type="entry name" value="Cleaved_adhesin"/>
</dbReference>
<dbReference type="GO" id="GO:0004252">
    <property type="term" value="F:serine-type endopeptidase activity"/>
    <property type="evidence" value="ECO:0007669"/>
    <property type="project" value="InterPro"/>
</dbReference>
<dbReference type="InterPro" id="IPR056600">
    <property type="entry name" value="GBD_T9SS_assoc"/>
</dbReference>
<dbReference type="AlphaFoldDB" id="A0A316DN71"/>
<dbReference type="PROSITE" id="PS51829">
    <property type="entry name" value="P_HOMO_B"/>
    <property type="match status" value="1"/>
</dbReference>
<feature type="chain" id="PRO_5016256359" evidence="4">
    <location>
        <begin position="21"/>
        <end position="710"/>
    </location>
</feature>
<gene>
    <name evidence="6" type="ORF">LX78_00861</name>
</gene>
<dbReference type="Pfam" id="PF07675">
    <property type="entry name" value="Cleaved_Adhesin"/>
    <property type="match status" value="1"/>
</dbReference>
<dbReference type="Pfam" id="PF01483">
    <property type="entry name" value="P_proprotein"/>
    <property type="match status" value="1"/>
</dbReference>
<dbReference type="Proteomes" id="UP000245430">
    <property type="component" value="Unassembled WGS sequence"/>
</dbReference>
<dbReference type="InterPro" id="IPR002884">
    <property type="entry name" value="P_dom"/>
</dbReference>
<dbReference type="Gene3D" id="2.60.120.260">
    <property type="entry name" value="Galactose-binding domain-like"/>
    <property type="match status" value="1"/>
</dbReference>
<dbReference type="Pfam" id="PF23759">
    <property type="entry name" value="GBD_T9SS_assoc"/>
    <property type="match status" value="1"/>
</dbReference>
<feature type="signal peptide" evidence="4">
    <location>
        <begin position="1"/>
        <end position="20"/>
    </location>
</feature>
<dbReference type="Gene3D" id="2.60.120.200">
    <property type="match status" value="1"/>
</dbReference>
<dbReference type="Pfam" id="PF18962">
    <property type="entry name" value="Por_Secre_tail"/>
    <property type="match status" value="1"/>
</dbReference>
<dbReference type="InterPro" id="IPR008979">
    <property type="entry name" value="Galactose-bd-like_sf"/>
</dbReference>
<dbReference type="RefSeq" id="WP_109681417.1">
    <property type="nucleotide sequence ID" value="NZ_QGGP01000002.1"/>
</dbReference>
<evidence type="ECO:0000256" key="3">
    <source>
        <dbReference type="ARBA" id="ARBA00022801"/>
    </source>
</evidence>
<feature type="domain" description="P/Homo B" evidence="5">
    <location>
        <begin position="480"/>
        <end position="631"/>
    </location>
</feature>
<evidence type="ECO:0000313" key="7">
    <source>
        <dbReference type="Proteomes" id="UP000245430"/>
    </source>
</evidence>
<keyword evidence="7" id="KW-1185">Reference proteome</keyword>
<dbReference type="InterPro" id="IPR026444">
    <property type="entry name" value="Secre_tail"/>
</dbReference>
<dbReference type="NCBIfam" id="TIGR04183">
    <property type="entry name" value="Por_Secre_tail"/>
    <property type="match status" value="1"/>
</dbReference>
<keyword evidence="1" id="KW-0645">Protease</keyword>
<protein>
    <submittedName>
        <fullName evidence="6">Putative secreted protein (Por secretion system target)</fullName>
    </submittedName>
</protein>
<dbReference type="OrthoDB" id="1401747at2"/>
<name>A0A316DN71_9FLAO</name>
<evidence type="ECO:0000256" key="2">
    <source>
        <dbReference type="ARBA" id="ARBA00022729"/>
    </source>
</evidence>
<evidence type="ECO:0000256" key="1">
    <source>
        <dbReference type="ARBA" id="ARBA00022670"/>
    </source>
</evidence>
<accession>A0A316DN71</accession>
<organism evidence="6 7">
    <name type="scientific">Xanthomarina spongicola</name>
    <dbReference type="NCBI Taxonomy" id="570520"/>
    <lineage>
        <taxon>Bacteria</taxon>
        <taxon>Pseudomonadati</taxon>
        <taxon>Bacteroidota</taxon>
        <taxon>Flavobacteriia</taxon>
        <taxon>Flavobacteriales</taxon>
        <taxon>Flavobacteriaceae</taxon>
        <taxon>Xanthomarina</taxon>
    </lineage>
</organism>